<protein>
    <recommendedName>
        <fullName evidence="3">DUF2946 domain-containing protein</fullName>
    </recommendedName>
</protein>
<evidence type="ECO:0000313" key="2">
    <source>
        <dbReference type="Proteomes" id="UP001560685"/>
    </source>
</evidence>
<evidence type="ECO:0008006" key="3">
    <source>
        <dbReference type="Google" id="ProtNLM"/>
    </source>
</evidence>
<dbReference type="EMBL" id="JBEHZE010000001">
    <property type="protein sequence ID" value="MEX6632877.1"/>
    <property type="molecule type" value="Genomic_DNA"/>
</dbReference>
<name>A0ABV3Z3S0_9PROT</name>
<keyword evidence="2" id="KW-1185">Reference proteome</keyword>
<comment type="caution">
    <text evidence="1">The sequence shown here is derived from an EMBL/GenBank/DDBJ whole genome shotgun (WGS) entry which is preliminary data.</text>
</comment>
<reference evidence="1 2" key="1">
    <citation type="submission" date="2024-05" db="EMBL/GenBank/DDBJ databases">
        <title>Three bacterial strains, DH-69, EH-24, and ECK-19 isolated from coastal sediments.</title>
        <authorList>
            <person name="Ye Y.-Q."/>
            <person name="Du Z.-J."/>
        </authorList>
    </citation>
    <scope>NUCLEOTIDE SEQUENCE [LARGE SCALE GENOMIC DNA]</scope>
    <source>
        <strain evidence="1 2">ECK-19</strain>
    </source>
</reference>
<proteinExistence type="predicted"/>
<dbReference type="Proteomes" id="UP001560685">
    <property type="component" value="Unassembled WGS sequence"/>
</dbReference>
<organism evidence="1 2">
    <name type="scientific">Hyphococcus lacteus</name>
    <dbReference type="NCBI Taxonomy" id="3143536"/>
    <lineage>
        <taxon>Bacteria</taxon>
        <taxon>Pseudomonadati</taxon>
        <taxon>Pseudomonadota</taxon>
        <taxon>Alphaproteobacteria</taxon>
        <taxon>Parvularculales</taxon>
        <taxon>Parvularculaceae</taxon>
        <taxon>Hyphococcus</taxon>
    </lineage>
</organism>
<evidence type="ECO:0000313" key="1">
    <source>
        <dbReference type="EMBL" id="MEX6632877.1"/>
    </source>
</evidence>
<gene>
    <name evidence="1" type="ORF">ABFZ84_04885</name>
</gene>
<dbReference type="RefSeq" id="WP_369312810.1">
    <property type="nucleotide sequence ID" value="NZ_JBEHZE010000001.1"/>
</dbReference>
<sequence length="115" mass="12208">MLATCDMWVETLKTISGMLVIGLAALAMLLAPVACARDCGFANDIAHSAGASQMDHSALDGDEFLAACCSICSVHVFFRGYEPELSLALFIKYRPGFLGRVAALSPDGPFRPPRG</sequence>
<accession>A0ABV3Z3S0</accession>